<dbReference type="Gene3D" id="3.40.50.300">
    <property type="entry name" value="P-loop containing nucleotide triphosphate hydrolases"/>
    <property type="match status" value="1"/>
</dbReference>
<organism evidence="8 9">
    <name type="scientific">Microlunatus kandeliicorticis</name>
    <dbReference type="NCBI Taxonomy" id="1759536"/>
    <lineage>
        <taxon>Bacteria</taxon>
        <taxon>Bacillati</taxon>
        <taxon>Actinomycetota</taxon>
        <taxon>Actinomycetes</taxon>
        <taxon>Propionibacteriales</taxon>
        <taxon>Propionibacteriaceae</taxon>
        <taxon>Microlunatus</taxon>
    </lineage>
</organism>
<evidence type="ECO:0000256" key="4">
    <source>
        <dbReference type="ARBA" id="ARBA00023163"/>
    </source>
</evidence>
<keyword evidence="2" id="KW-0805">Transcription regulation</keyword>
<protein>
    <submittedName>
        <fullName evidence="8">DNA-binding SARP family transcriptional activator</fullName>
    </submittedName>
</protein>
<dbReference type="GO" id="GO:0000160">
    <property type="term" value="P:phosphorelay signal transduction system"/>
    <property type="evidence" value="ECO:0007669"/>
    <property type="project" value="InterPro"/>
</dbReference>
<proteinExistence type="inferred from homology"/>
<dbReference type="GO" id="GO:0006355">
    <property type="term" value="P:regulation of DNA-templated transcription"/>
    <property type="evidence" value="ECO:0007669"/>
    <property type="project" value="InterPro"/>
</dbReference>
<dbReference type="Gene3D" id="1.10.10.10">
    <property type="entry name" value="Winged helix-like DNA-binding domain superfamily/Winged helix DNA-binding domain"/>
    <property type="match status" value="1"/>
</dbReference>
<gene>
    <name evidence="8" type="ORF">FHX74_000180</name>
</gene>
<keyword evidence="9" id="KW-1185">Reference proteome</keyword>
<dbReference type="CDD" id="cd15831">
    <property type="entry name" value="BTAD"/>
    <property type="match status" value="1"/>
</dbReference>
<dbReference type="Pfam" id="PF03704">
    <property type="entry name" value="BTAD"/>
    <property type="match status" value="1"/>
</dbReference>
<evidence type="ECO:0000256" key="3">
    <source>
        <dbReference type="ARBA" id="ARBA00023125"/>
    </source>
</evidence>
<accession>A0A7W3P475</accession>
<dbReference type="InterPro" id="IPR011990">
    <property type="entry name" value="TPR-like_helical_dom_sf"/>
</dbReference>
<feature type="domain" description="OmpR/PhoB-type" evidence="7">
    <location>
        <begin position="1"/>
        <end position="94"/>
    </location>
</feature>
<dbReference type="InterPro" id="IPR041664">
    <property type="entry name" value="AAA_16"/>
</dbReference>
<dbReference type="InterPro" id="IPR051677">
    <property type="entry name" value="AfsR-DnrI-RedD_regulator"/>
</dbReference>
<evidence type="ECO:0000313" key="9">
    <source>
        <dbReference type="Proteomes" id="UP000523079"/>
    </source>
</evidence>
<sequence length="1185" mass="125958">MLEFAVLGPLEVRRDGVQLPLGPPKQRAVLAVLLLEAGRAVSTDRIVADVWGDDPPGSVLTSLQAYVSNLRRVLRDEDATTPIVRQPPGYRCTVGPGGLDLARFREDADRAVRAADDRDWATAVTAATAALDRWRGPLLADFADENWVVPAVAAAEERRTACRQTLVAGLLGLDRVTEAVHTSAALHADHPLDERACWLHLVALHRAGRTAEALDTYRAHATRLDEELGLEPGPALRDLQGAILRQDAALAGWPGPAVPLATVGLTAGRPPAAAVSSVPPVVEPAPVHAAHPRTTRPAADPGDPSADRAPGGPGDPSDPSSAGEESDTLIGRSTELAALAAVLEPGRTGWAVLEGVAGIGKSRLAQACLARWADAGGSLVVGRCPDEPGQPAWWPLRQVLRDLGEDPDAVLLPPAGVEVDAARFATIERVRAVLARHAAGAGGLLLHLDDVHWADPTTLGFLTVLAQSPPVPGLAVLLTTRPVPAGGDLPQARLLAAVVRASRSRHVVVPPLSPDEVARLADRVSATPLTPAEADALAERTGGNPFFVAEYARLPESGRGAGEIPGAVRSVLDRRLATVDAEVLRVLRVAALVGQTLDVDLLERILRLDRDELADLLDDAADEHLIVAGGDGTPGGYAFVHALMREQVADGLTGLRRQRLHLRIADEVADRGRPEAVHQRAAHLLAALPLGDPAETVAACRAAAEQAAARWQSADAAYWWGGALQALDLLPPSAQQDRGDLVAAQVTAYARSGRGTTAVETVDEELARAIDTGRLEACGRIAVSLLRSSGAWPWAVYGTTPDSVLIRRLEQLTGLLEDSPADRVRVLATLAVGSCYHPDPDVPDRLGREAIAVAERLDDPDALADALLARAITYSGVADRAAEVDAVLTRLAGLPHDQSRLDAVFCHNLGALTSLLLGRVDEAAAHVRDGIAAADELRLPVSRAQLRWIEAELTQWHGEDLDRAAEQFERAWQVHAETELYNDGVFELSKISVAWDRDRLDGLEIPLAGPALFWLRVIVAALQRRPGSVEALTAEIARPEPVIWTTHGRLTLLAHTVADLGLAELAEPLRTRLSRWSGQVAAIGHVGNVGPVDLALARLSRLVGDPTTARTRVAAARELCRAQRASRHLLRARLLDLELALDDRPGEAGGPDPDEVAAVRREAERLGMDRLAARAEALAAEVVRS</sequence>
<dbReference type="EMBL" id="JACGWT010000001">
    <property type="protein sequence ID" value="MBA8792586.1"/>
    <property type="molecule type" value="Genomic_DNA"/>
</dbReference>
<evidence type="ECO:0000256" key="6">
    <source>
        <dbReference type="SAM" id="MobiDB-lite"/>
    </source>
</evidence>
<evidence type="ECO:0000256" key="5">
    <source>
        <dbReference type="PROSITE-ProRule" id="PRU01091"/>
    </source>
</evidence>
<dbReference type="GO" id="GO:0003677">
    <property type="term" value="F:DNA binding"/>
    <property type="evidence" value="ECO:0007669"/>
    <property type="project" value="UniProtKB-UniRule"/>
</dbReference>
<dbReference type="PANTHER" id="PTHR35807:SF1">
    <property type="entry name" value="TRANSCRIPTIONAL REGULATOR REDD"/>
    <property type="match status" value="1"/>
</dbReference>
<dbReference type="SUPFAM" id="SSF46894">
    <property type="entry name" value="C-terminal effector domain of the bipartite response regulators"/>
    <property type="match status" value="1"/>
</dbReference>
<dbReference type="InterPro" id="IPR001867">
    <property type="entry name" value="OmpR/PhoB-type_DNA-bd"/>
</dbReference>
<dbReference type="Pfam" id="PF13191">
    <property type="entry name" value="AAA_16"/>
    <property type="match status" value="1"/>
</dbReference>
<comment type="caution">
    <text evidence="8">The sequence shown here is derived from an EMBL/GenBank/DDBJ whole genome shotgun (WGS) entry which is preliminary data.</text>
</comment>
<dbReference type="PROSITE" id="PS51755">
    <property type="entry name" value="OMPR_PHOB"/>
    <property type="match status" value="1"/>
</dbReference>
<feature type="DNA-binding region" description="OmpR/PhoB-type" evidence="5">
    <location>
        <begin position="1"/>
        <end position="94"/>
    </location>
</feature>
<evidence type="ECO:0000256" key="1">
    <source>
        <dbReference type="ARBA" id="ARBA00005820"/>
    </source>
</evidence>
<feature type="region of interest" description="Disordered" evidence="6">
    <location>
        <begin position="284"/>
        <end position="327"/>
    </location>
</feature>
<dbReference type="InterPro" id="IPR036388">
    <property type="entry name" value="WH-like_DNA-bd_sf"/>
</dbReference>
<evidence type="ECO:0000256" key="2">
    <source>
        <dbReference type="ARBA" id="ARBA00023015"/>
    </source>
</evidence>
<dbReference type="SMART" id="SM01043">
    <property type="entry name" value="BTAD"/>
    <property type="match status" value="1"/>
</dbReference>
<dbReference type="InterPro" id="IPR027417">
    <property type="entry name" value="P-loop_NTPase"/>
</dbReference>
<evidence type="ECO:0000313" key="8">
    <source>
        <dbReference type="EMBL" id="MBA8792586.1"/>
    </source>
</evidence>
<feature type="compositionally biased region" description="Low complexity" evidence="6">
    <location>
        <begin position="296"/>
        <end position="323"/>
    </location>
</feature>
<dbReference type="Gene3D" id="1.25.40.10">
    <property type="entry name" value="Tetratricopeptide repeat domain"/>
    <property type="match status" value="1"/>
</dbReference>
<dbReference type="PANTHER" id="PTHR35807">
    <property type="entry name" value="TRANSCRIPTIONAL REGULATOR REDD-RELATED"/>
    <property type="match status" value="1"/>
</dbReference>
<evidence type="ECO:0000259" key="7">
    <source>
        <dbReference type="PROSITE" id="PS51755"/>
    </source>
</evidence>
<dbReference type="SUPFAM" id="SSF48452">
    <property type="entry name" value="TPR-like"/>
    <property type="match status" value="1"/>
</dbReference>
<dbReference type="Proteomes" id="UP000523079">
    <property type="component" value="Unassembled WGS sequence"/>
</dbReference>
<dbReference type="Pfam" id="PF00486">
    <property type="entry name" value="Trans_reg_C"/>
    <property type="match status" value="1"/>
</dbReference>
<dbReference type="RefSeq" id="WP_220483362.1">
    <property type="nucleotide sequence ID" value="NZ_JACGWT010000001.1"/>
</dbReference>
<dbReference type="SMART" id="SM00862">
    <property type="entry name" value="Trans_reg_C"/>
    <property type="match status" value="1"/>
</dbReference>
<comment type="similarity">
    <text evidence="1">Belongs to the AfsR/DnrI/RedD regulatory family.</text>
</comment>
<dbReference type="InterPro" id="IPR005158">
    <property type="entry name" value="BTAD"/>
</dbReference>
<reference evidence="8 9" key="1">
    <citation type="submission" date="2020-07" db="EMBL/GenBank/DDBJ databases">
        <title>Sequencing the genomes of 1000 actinobacteria strains.</title>
        <authorList>
            <person name="Klenk H.-P."/>
        </authorList>
    </citation>
    <scope>NUCLEOTIDE SEQUENCE [LARGE SCALE GENOMIC DNA]</scope>
    <source>
        <strain evidence="8 9">DSM 100723</strain>
    </source>
</reference>
<dbReference type="AlphaFoldDB" id="A0A7W3P475"/>
<keyword evidence="4" id="KW-0804">Transcription</keyword>
<dbReference type="CDD" id="cd00383">
    <property type="entry name" value="trans_reg_C"/>
    <property type="match status" value="1"/>
</dbReference>
<keyword evidence="3 5" id="KW-0238">DNA-binding</keyword>
<name>A0A7W3P475_9ACTN</name>
<dbReference type="InterPro" id="IPR016032">
    <property type="entry name" value="Sig_transdc_resp-reg_C-effctor"/>
</dbReference>
<dbReference type="SUPFAM" id="SSF52540">
    <property type="entry name" value="P-loop containing nucleoside triphosphate hydrolases"/>
    <property type="match status" value="1"/>
</dbReference>